<dbReference type="Proteomes" id="UP001500457">
    <property type="component" value="Unassembled WGS sequence"/>
</dbReference>
<evidence type="ECO:0000313" key="2">
    <source>
        <dbReference type="EMBL" id="GAA4877366.1"/>
    </source>
</evidence>
<comment type="caution">
    <text evidence="2">The sequence shown here is derived from an EMBL/GenBank/DDBJ whole genome shotgun (WGS) entry which is preliminary data.</text>
</comment>
<evidence type="ECO:0000313" key="3">
    <source>
        <dbReference type="Proteomes" id="UP001500457"/>
    </source>
</evidence>
<feature type="region of interest" description="Disordered" evidence="1">
    <location>
        <begin position="1"/>
        <end position="121"/>
    </location>
</feature>
<proteinExistence type="predicted"/>
<keyword evidence="3" id="KW-1185">Reference proteome</keyword>
<gene>
    <name evidence="2" type="ORF">GCM10023203_29670</name>
</gene>
<reference evidence="3" key="1">
    <citation type="journal article" date="2019" name="Int. J. Syst. Evol. Microbiol.">
        <title>The Global Catalogue of Microorganisms (GCM) 10K type strain sequencing project: providing services to taxonomists for standard genome sequencing and annotation.</title>
        <authorList>
            <consortium name="The Broad Institute Genomics Platform"/>
            <consortium name="The Broad Institute Genome Sequencing Center for Infectious Disease"/>
            <person name="Wu L."/>
            <person name="Ma J."/>
        </authorList>
    </citation>
    <scope>NUCLEOTIDE SEQUENCE [LARGE SCALE GENOMIC DNA]</scope>
    <source>
        <strain evidence="3">JCM 17983</strain>
    </source>
</reference>
<sequence length="121" mass="11854">MPGGGGAKVTPAASHALRDSLAPDSPARVSERGAGRWGSEGHPRCPHALRDSLAPNSPARVGSAVPGDGGAKVTPAASHALRDSLAPNSRAPARLNGAGAPTRPRTHDGGGASPDAPPPSS</sequence>
<evidence type="ECO:0000256" key="1">
    <source>
        <dbReference type="SAM" id="MobiDB-lite"/>
    </source>
</evidence>
<organism evidence="2 3">
    <name type="scientific">Actinomycetospora straminea</name>
    <dbReference type="NCBI Taxonomy" id="663607"/>
    <lineage>
        <taxon>Bacteria</taxon>
        <taxon>Bacillati</taxon>
        <taxon>Actinomycetota</taxon>
        <taxon>Actinomycetes</taxon>
        <taxon>Pseudonocardiales</taxon>
        <taxon>Pseudonocardiaceae</taxon>
        <taxon>Actinomycetospora</taxon>
    </lineage>
</organism>
<feature type="compositionally biased region" description="Basic and acidic residues" evidence="1">
    <location>
        <begin position="29"/>
        <end position="43"/>
    </location>
</feature>
<protein>
    <submittedName>
        <fullName evidence="2">Uncharacterized protein</fullName>
    </submittedName>
</protein>
<name>A0ABP9EHV8_9PSEU</name>
<dbReference type="EMBL" id="BAABHQ010000007">
    <property type="protein sequence ID" value="GAA4877366.1"/>
    <property type="molecule type" value="Genomic_DNA"/>
</dbReference>
<accession>A0ABP9EHV8</accession>